<dbReference type="AlphaFoldDB" id="A0A150P739"/>
<accession>A0A150P739</accession>
<sequence>MESLPRGPGGRGVDMTGPDPELLALPAPPRQERTVTVVLMAVTAIAALWMAIALLGEARYALSPGRPVDAGELAPLRATEDLENRYVRATGLLGTRGAIRYGRAAEGDSFRLAPVAGNPGLWVEIRVPEGFEGPRFVPPSAFAGRLVPFRSAGIRHARLAAEVEEQTGTAVPDGAWLLIDGGSPRASRWAVALVALFLGFAGWNLFGIARVLHRVRDAREA</sequence>
<reference evidence="3 4" key="1">
    <citation type="submission" date="2014-02" db="EMBL/GenBank/DDBJ databases">
        <title>The small core and large imbalanced accessory genome model reveals a collaborative survival strategy of Sorangium cellulosum strains in nature.</title>
        <authorList>
            <person name="Han K."/>
            <person name="Peng R."/>
            <person name="Blom J."/>
            <person name="Li Y.-Z."/>
        </authorList>
    </citation>
    <scope>NUCLEOTIDE SEQUENCE [LARGE SCALE GENOMIC DNA]</scope>
    <source>
        <strain evidence="3 4">So0157-25</strain>
    </source>
</reference>
<comment type="caution">
    <text evidence="3">The sequence shown here is derived from an EMBL/GenBank/DDBJ whole genome shotgun (WGS) entry which is preliminary data.</text>
</comment>
<keyword evidence="2" id="KW-0472">Membrane</keyword>
<dbReference type="Proteomes" id="UP000075420">
    <property type="component" value="Unassembled WGS sequence"/>
</dbReference>
<evidence type="ECO:0008006" key="5">
    <source>
        <dbReference type="Google" id="ProtNLM"/>
    </source>
</evidence>
<feature type="region of interest" description="Disordered" evidence="1">
    <location>
        <begin position="1"/>
        <end position="27"/>
    </location>
</feature>
<dbReference type="EMBL" id="JELY01002817">
    <property type="protein sequence ID" value="KYF51502.1"/>
    <property type="molecule type" value="Genomic_DNA"/>
</dbReference>
<gene>
    <name evidence="3" type="ORF">BE08_31015</name>
</gene>
<keyword evidence="2" id="KW-0812">Transmembrane</keyword>
<name>A0A150P739_SORCE</name>
<evidence type="ECO:0000256" key="1">
    <source>
        <dbReference type="SAM" id="MobiDB-lite"/>
    </source>
</evidence>
<proteinExistence type="predicted"/>
<organism evidence="3 4">
    <name type="scientific">Sorangium cellulosum</name>
    <name type="common">Polyangium cellulosum</name>
    <dbReference type="NCBI Taxonomy" id="56"/>
    <lineage>
        <taxon>Bacteria</taxon>
        <taxon>Pseudomonadati</taxon>
        <taxon>Myxococcota</taxon>
        <taxon>Polyangia</taxon>
        <taxon>Polyangiales</taxon>
        <taxon>Polyangiaceae</taxon>
        <taxon>Sorangium</taxon>
    </lineage>
</organism>
<keyword evidence="2" id="KW-1133">Transmembrane helix</keyword>
<evidence type="ECO:0000256" key="2">
    <source>
        <dbReference type="SAM" id="Phobius"/>
    </source>
</evidence>
<evidence type="ECO:0000313" key="3">
    <source>
        <dbReference type="EMBL" id="KYF51502.1"/>
    </source>
</evidence>
<evidence type="ECO:0000313" key="4">
    <source>
        <dbReference type="Proteomes" id="UP000075420"/>
    </source>
</evidence>
<feature type="transmembrane region" description="Helical" evidence="2">
    <location>
        <begin position="35"/>
        <end position="56"/>
    </location>
</feature>
<protein>
    <recommendedName>
        <fullName evidence="5">SURF1-like protein</fullName>
    </recommendedName>
</protein>
<feature type="transmembrane region" description="Helical" evidence="2">
    <location>
        <begin position="189"/>
        <end position="212"/>
    </location>
</feature>